<sequence>MQMQVSDMERRLQSIKLPRDLTLGGTKPKKVFLPNIHATRNKEKKEYLINKTEGQKKTNNRADFRNNKKGIDRSDKFIQSSGIFSDGMGSDALKKVKYERAYVPRDDTATRVPVSLPNIQTSWQIDNKSEANIYKELTDHNSASTDEEEKVAFRSRTWNESDLKEKKVLKSSKNNIKSESVPSDLNNLKTELNKIPQEFIEIDNVDNLKPGLSLWKLPDSFCGKGFSDDPNVKTLVDYKLPDLLEGQIGKVRIYKSGKINVQIGSIKYQLEASQLDSCAEKILALDRKKGNVNCMVLGHVHNRYMLNPDWTSLLKDL</sequence>
<dbReference type="PANTHER" id="PTHR13408">
    <property type="entry name" value="DNA-DIRECTED RNA POLYMERASE III"/>
    <property type="match status" value="1"/>
</dbReference>
<evidence type="ECO:0000256" key="2">
    <source>
        <dbReference type="ARBA" id="ARBA00022478"/>
    </source>
</evidence>
<evidence type="ECO:0000313" key="6">
    <source>
        <dbReference type="EMBL" id="ERL94307.1"/>
    </source>
</evidence>
<comment type="subcellular location">
    <subcellularLocation>
        <location evidence="1">Nucleus</location>
    </subcellularLocation>
</comment>
<feature type="non-terminal residue" evidence="5">
    <location>
        <position position="1"/>
    </location>
</feature>
<dbReference type="Pfam" id="PF05132">
    <property type="entry name" value="RNA_pol_Rpc4"/>
    <property type="match status" value="1"/>
</dbReference>
<dbReference type="PANTHER" id="PTHR13408:SF0">
    <property type="entry name" value="DNA-DIRECTED RNA POLYMERASE III SUBUNIT RPC4"/>
    <property type="match status" value="1"/>
</dbReference>
<protein>
    <recommendedName>
        <fullName evidence="10">DNA-directed RNA polymerase III subunit RPC4</fullName>
    </recommendedName>
</protein>
<dbReference type="KEGG" id="dpa:109541114"/>
<keyword evidence="8" id="KW-1185">Reference proteome</keyword>
<evidence type="ECO:0000256" key="4">
    <source>
        <dbReference type="ARBA" id="ARBA00023242"/>
    </source>
</evidence>
<dbReference type="AlphaFoldDB" id="N6T8Y9"/>
<dbReference type="OrthoDB" id="5836119at2759"/>
<evidence type="ECO:0000256" key="1">
    <source>
        <dbReference type="ARBA" id="ARBA00004123"/>
    </source>
</evidence>
<reference evidence="7" key="2">
    <citation type="submission" date="2024-08" db="UniProtKB">
        <authorList>
            <consortium name="EnsemblMetazoa"/>
        </authorList>
    </citation>
    <scope>IDENTIFICATION</scope>
</reference>
<proteinExistence type="predicted"/>
<dbReference type="GO" id="GO:0042797">
    <property type="term" value="P:tRNA transcription by RNA polymerase III"/>
    <property type="evidence" value="ECO:0007669"/>
    <property type="project" value="TreeGrafter"/>
</dbReference>
<dbReference type="EMBL" id="KB632384">
    <property type="protein sequence ID" value="ERL94307.1"/>
    <property type="molecule type" value="Genomic_DNA"/>
</dbReference>
<dbReference type="EMBL" id="KB741077">
    <property type="protein sequence ID" value="ENN74173.1"/>
    <property type="molecule type" value="Genomic_DNA"/>
</dbReference>
<dbReference type="HOGENOM" id="CLU_042288_0_0_1"/>
<accession>N6T8Y9</accession>
<dbReference type="OMA" id="DWVHLFQ"/>
<reference evidence="8 9" key="1">
    <citation type="journal article" date="2013" name="Genome Biol.">
        <title>Draft genome of the mountain pine beetle, Dendroctonus ponderosae Hopkins, a major forest pest.</title>
        <authorList>
            <person name="Keeling C.I."/>
            <person name="Yuen M.M."/>
            <person name="Liao N.Y."/>
            <person name="Docking T.R."/>
            <person name="Chan S.K."/>
            <person name="Taylor G.A."/>
            <person name="Palmquist D.L."/>
            <person name="Jackman S.D."/>
            <person name="Nguyen A."/>
            <person name="Li M."/>
            <person name="Henderson H."/>
            <person name="Janes J.K."/>
            <person name="Zhao Y."/>
            <person name="Pandoh P."/>
            <person name="Moore R."/>
            <person name="Sperling F.A."/>
            <person name="Huber D.P."/>
            <person name="Birol I."/>
            <person name="Jones S.J."/>
            <person name="Bohlmann J."/>
        </authorList>
    </citation>
    <scope>NUCLEOTIDE SEQUENCE</scope>
</reference>
<dbReference type="STRING" id="77166.N6T8Y9"/>
<dbReference type="Proteomes" id="UP000019118">
    <property type="component" value="Unassembled WGS sequence"/>
</dbReference>
<evidence type="ECO:0000313" key="9">
    <source>
        <dbReference type="Proteomes" id="UP000030742"/>
    </source>
</evidence>
<dbReference type="EnsemblMetazoa" id="XM_019909851.1">
    <property type="protein sequence ID" value="XP_019765410.1"/>
    <property type="gene ID" value="LOC109541114"/>
</dbReference>
<organism evidence="5">
    <name type="scientific">Dendroctonus ponderosae</name>
    <name type="common">Mountain pine beetle</name>
    <dbReference type="NCBI Taxonomy" id="77166"/>
    <lineage>
        <taxon>Eukaryota</taxon>
        <taxon>Metazoa</taxon>
        <taxon>Ecdysozoa</taxon>
        <taxon>Arthropoda</taxon>
        <taxon>Hexapoda</taxon>
        <taxon>Insecta</taxon>
        <taxon>Pterygota</taxon>
        <taxon>Neoptera</taxon>
        <taxon>Endopterygota</taxon>
        <taxon>Coleoptera</taxon>
        <taxon>Polyphaga</taxon>
        <taxon>Cucujiformia</taxon>
        <taxon>Curculionidae</taxon>
        <taxon>Scolytinae</taxon>
        <taxon>Dendroctonus</taxon>
    </lineage>
</organism>
<evidence type="ECO:0000313" key="5">
    <source>
        <dbReference type="EMBL" id="ENN74173.1"/>
    </source>
</evidence>
<dbReference type="GO" id="GO:0005666">
    <property type="term" value="C:RNA polymerase III complex"/>
    <property type="evidence" value="ECO:0007669"/>
    <property type="project" value="InterPro"/>
</dbReference>
<evidence type="ECO:0000313" key="7">
    <source>
        <dbReference type="EnsemblMetazoa" id="XP_019765410.1"/>
    </source>
</evidence>
<name>N6T8Y9_DENPD</name>
<keyword evidence="3" id="KW-0804">Transcription</keyword>
<evidence type="ECO:0000313" key="8">
    <source>
        <dbReference type="Proteomes" id="UP000019118"/>
    </source>
</evidence>
<gene>
    <name evidence="7" type="primary">109541114</name>
    <name evidence="6" type="ORF">D910_11588</name>
    <name evidence="5" type="ORF">YQE_09146</name>
</gene>
<keyword evidence="4" id="KW-0539">Nucleus</keyword>
<dbReference type="Proteomes" id="UP000030742">
    <property type="component" value="Unassembled WGS sequence"/>
</dbReference>
<evidence type="ECO:0000256" key="3">
    <source>
        <dbReference type="ARBA" id="ARBA00023163"/>
    </source>
</evidence>
<dbReference type="GO" id="GO:0003677">
    <property type="term" value="F:DNA binding"/>
    <property type="evidence" value="ECO:0007669"/>
    <property type="project" value="InterPro"/>
</dbReference>
<keyword evidence="2" id="KW-0240">DNA-directed RNA polymerase</keyword>
<dbReference type="InterPro" id="IPR007811">
    <property type="entry name" value="RPC4"/>
</dbReference>
<evidence type="ECO:0008006" key="10">
    <source>
        <dbReference type="Google" id="ProtNLM"/>
    </source>
</evidence>